<evidence type="ECO:0000256" key="4">
    <source>
        <dbReference type="SAM" id="MobiDB-lite"/>
    </source>
</evidence>
<dbReference type="Pfam" id="PF04352">
    <property type="entry name" value="ProQ"/>
    <property type="match status" value="1"/>
</dbReference>
<gene>
    <name evidence="6" type="primary">proQ</name>
    <name evidence="6" type="ORF">LMG29542_00982</name>
</gene>
<proteinExistence type="predicted"/>
<keyword evidence="2" id="KW-0694">RNA-binding</keyword>
<name>A0A6J5D7N0_9BURK</name>
<feature type="compositionally biased region" description="Low complexity" evidence="4">
    <location>
        <begin position="283"/>
        <end position="308"/>
    </location>
</feature>
<dbReference type="SMART" id="SM00945">
    <property type="entry name" value="ProQ"/>
    <property type="match status" value="1"/>
</dbReference>
<feature type="compositionally biased region" description="Low complexity" evidence="4">
    <location>
        <begin position="12"/>
        <end position="31"/>
    </location>
</feature>
<dbReference type="EMBL" id="CADIKH010000004">
    <property type="protein sequence ID" value="CAB3749417.1"/>
    <property type="molecule type" value="Genomic_DNA"/>
</dbReference>
<sequence length="308" mass="32725">MGFEQLAELKKQLQQQARQARQQEAAEKTTQNSAEPSTEHRAGKDGEGRGRRGAPQGARGAPNPPRHAEQPGRQHARKPHGGQGQRAGQQAGQQAGGERGQQRAQPQGQAQAQQAGQQAGQQTGQHHQVDSRGRQKNRPPQEPVDPVVHAIGKLQKRFPAAFPKKPAPKLPLKIGILEDLLPHAQELALSEAEVREAIATWCRGSRYWSCLTDGAARVDLNGAAAGQVTARDMAFARNSQRGGMRRPRHAEGASQASDKPQAADQPQAPEQQTASPATEGEVTPAEQTAQAAPENAASASASANAATE</sequence>
<evidence type="ECO:0000313" key="6">
    <source>
        <dbReference type="EMBL" id="CAB3749417.1"/>
    </source>
</evidence>
<dbReference type="GO" id="GO:0005829">
    <property type="term" value="C:cytosol"/>
    <property type="evidence" value="ECO:0007669"/>
    <property type="project" value="TreeGrafter"/>
</dbReference>
<keyword evidence="1" id="KW-0963">Cytoplasm</keyword>
<organism evidence="6 7">
    <name type="scientific">Paraburkholderia humisilvae</name>
    <dbReference type="NCBI Taxonomy" id="627669"/>
    <lineage>
        <taxon>Bacteria</taxon>
        <taxon>Pseudomonadati</taxon>
        <taxon>Pseudomonadota</taxon>
        <taxon>Betaproteobacteria</taxon>
        <taxon>Burkholderiales</taxon>
        <taxon>Burkholderiaceae</taxon>
        <taxon>Paraburkholderia</taxon>
    </lineage>
</organism>
<keyword evidence="3" id="KW-0143">Chaperone</keyword>
<evidence type="ECO:0000259" key="5">
    <source>
        <dbReference type="SMART" id="SM00945"/>
    </source>
</evidence>
<keyword evidence="7" id="KW-1185">Reference proteome</keyword>
<accession>A0A6J5D7N0</accession>
<dbReference type="GO" id="GO:0033592">
    <property type="term" value="F:RNA strand annealing activity"/>
    <property type="evidence" value="ECO:0007669"/>
    <property type="project" value="InterPro"/>
</dbReference>
<feature type="region of interest" description="Disordered" evidence="4">
    <location>
        <begin position="238"/>
        <end position="308"/>
    </location>
</feature>
<evidence type="ECO:0000313" key="7">
    <source>
        <dbReference type="Proteomes" id="UP000494363"/>
    </source>
</evidence>
<dbReference type="InterPro" id="IPR036442">
    <property type="entry name" value="ProQ/FinO_sf"/>
</dbReference>
<dbReference type="Gene3D" id="1.10.1710.10">
    <property type="entry name" value="ProQ/FinO domain"/>
    <property type="match status" value="1"/>
</dbReference>
<dbReference type="PANTHER" id="PTHR38106:SF1">
    <property type="entry name" value="RNA CHAPERONE PROQ"/>
    <property type="match status" value="1"/>
</dbReference>
<evidence type="ECO:0000256" key="2">
    <source>
        <dbReference type="ARBA" id="ARBA00022884"/>
    </source>
</evidence>
<dbReference type="GO" id="GO:0010608">
    <property type="term" value="P:post-transcriptional regulation of gene expression"/>
    <property type="evidence" value="ECO:0007669"/>
    <property type="project" value="InterPro"/>
</dbReference>
<protein>
    <submittedName>
        <fullName evidence="6">RNA chaperone ProQ</fullName>
    </submittedName>
</protein>
<feature type="compositionally biased region" description="Low complexity" evidence="4">
    <location>
        <begin position="253"/>
        <end position="274"/>
    </location>
</feature>
<dbReference type="GO" id="GO:0034057">
    <property type="term" value="F:RNA strand-exchange activity"/>
    <property type="evidence" value="ECO:0007669"/>
    <property type="project" value="InterPro"/>
</dbReference>
<dbReference type="InterPro" id="IPR016103">
    <property type="entry name" value="ProQ/FinO"/>
</dbReference>
<dbReference type="Proteomes" id="UP000494363">
    <property type="component" value="Unassembled WGS sequence"/>
</dbReference>
<feature type="region of interest" description="Disordered" evidence="4">
    <location>
        <begin position="1"/>
        <end position="146"/>
    </location>
</feature>
<dbReference type="PANTHER" id="PTHR38106">
    <property type="entry name" value="RNA CHAPERONE PROQ"/>
    <property type="match status" value="1"/>
</dbReference>
<evidence type="ECO:0000256" key="1">
    <source>
        <dbReference type="ARBA" id="ARBA00022490"/>
    </source>
</evidence>
<dbReference type="InterPro" id="IPR023529">
    <property type="entry name" value="ProQ"/>
</dbReference>
<feature type="compositionally biased region" description="Basic and acidic residues" evidence="4">
    <location>
        <begin position="37"/>
        <end position="50"/>
    </location>
</feature>
<reference evidence="6 7" key="1">
    <citation type="submission" date="2020-04" db="EMBL/GenBank/DDBJ databases">
        <authorList>
            <person name="De Canck E."/>
        </authorList>
    </citation>
    <scope>NUCLEOTIDE SEQUENCE [LARGE SCALE GENOMIC DNA]</scope>
    <source>
        <strain evidence="6 7">LMG 29542</strain>
    </source>
</reference>
<dbReference type="SUPFAM" id="SSF48657">
    <property type="entry name" value="FinO-like"/>
    <property type="match status" value="1"/>
</dbReference>
<feature type="compositionally biased region" description="Low complexity" evidence="4">
    <location>
        <begin position="102"/>
        <end position="125"/>
    </location>
</feature>
<evidence type="ECO:0000256" key="3">
    <source>
        <dbReference type="ARBA" id="ARBA00023186"/>
    </source>
</evidence>
<dbReference type="AlphaFoldDB" id="A0A6J5D7N0"/>
<feature type="domain" description="ProQ/FinO" evidence="5">
    <location>
        <begin position="142"/>
        <end position="260"/>
    </location>
</feature>